<reference evidence="1" key="1">
    <citation type="submission" date="2023-07" db="EMBL/GenBank/DDBJ databases">
        <title>draft genome sequence of fig (Ficus carica).</title>
        <authorList>
            <person name="Takahashi T."/>
            <person name="Nishimura K."/>
        </authorList>
    </citation>
    <scope>NUCLEOTIDE SEQUENCE</scope>
</reference>
<evidence type="ECO:0000313" key="2">
    <source>
        <dbReference type="Proteomes" id="UP001187192"/>
    </source>
</evidence>
<accession>A0AA88DA03</accession>
<dbReference type="AlphaFoldDB" id="A0AA88DA03"/>
<sequence length="123" mass="14015">MSGLRTDVYGEWKCLRVTLYFRCTFVGGMIRVKGGFPLLAEVRMNGIEVVVYLGMPIQEVLCHRRCRRKSRCIAKSMPSSMEPPELVMVGEVENTMCSRIDSYFKCVSVGEATWSREGILPWP</sequence>
<dbReference type="EMBL" id="BTGU01000025">
    <property type="protein sequence ID" value="GMN47412.1"/>
    <property type="molecule type" value="Genomic_DNA"/>
</dbReference>
<evidence type="ECO:0000313" key="1">
    <source>
        <dbReference type="EMBL" id="GMN47412.1"/>
    </source>
</evidence>
<gene>
    <name evidence="1" type="ORF">TIFTF001_016596</name>
</gene>
<keyword evidence="2" id="KW-1185">Reference proteome</keyword>
<comment type="caution">
    <text evidence="1">The sequence shown here is derived from an EMBL/GenBank/DDBJ whole genome shotgun (WGS) entry which is preliminary data.</text>
</comment>
<proteinExistence type="predicted"/>
<organism evidence="1 2">
    <name type="scientific">Ficus carica</name>
    <name type="common">Common fig</name>
    <dbReference type="NCBI Taxonomy" id="3494"/>
    <lineage>
        <taxon>Eukaryota</taxon>
        <taxon>Viridiplantae</taxon>
        <taxon>Streptophyta</taxon>
        <taxon>Embryophyta</taxon>
        <taxon>Tracheophyta</taxon>
        <taxon>Spermatophyta</taxon>
        <taxon>Magnoliopsida</taxon>
        <taxon>eudicotyledons</taxon>
        <taxon>Gunneridae</taxon>
        <taxon>Pentapetalae</taxon>
        <taxon>rosids</taxon>
        <taxon>fabids</taxon>
        <taxon>Rosales</taxon>
        <taxon>Moraceae</taxon>
        <taxon>Ficeae</taxon>
        <taxon>Ficus</taxon>
    </lineage>
</organism>
<protein>
    <submittedName>
        <fullName evidence="1">Uncharacterized protein</fullName>
    </submittedName>
</protein>
<dbReference type="Proteomes" id="UP001187192">
    <property type="component" value="Unassembled WGS sequence"/>
</dbReference>
<name>A0AA88DA03_FICCA</name>